<keyword evidence="2" id="KW-1185">Reference proteome</keyword>
<protein>
    <submittedName>
        <fullName evidence="1">Uncharacterized protein</fullName>
    </submittedName>
</protein>
<sequence length="469" mass="52463">MPTQRSGELFSELFATYPIAIEIVKHLRRTELMQLGRTGSSMNNLLWTRIAPDSFEQDSSSGWYRRAASSCSSVIESPTAVFSPHTYPVVTVAAVYIARLRVYSDELNEVDSDKTNGGTRVGYAYREDMRHPRYGPGTQSPICTCGRAGCCRLGMCLGRGDAEDIWQPIPWSRVDQMDVAPFCATRNEVEKLIATLEVSANWTDNQIGMMKAVLAHRSLAIQNREKAPLEWYWQLLSKHCQRCAVCGKTDDEISDPLSHSTCSVYKGTEKCWGCDVFFCTGCGIKVFATLPGACGSRWVHKPGSHLTEFTNAGQQLSRAEYAAWRAIAWGIFLIGQRGSKKGWSSHFLSCPTCFMRIPREGHRATKPRGETVVDLPVQSHLYKGVQMIRVDLRKIEVLRAVWKQPEEGVIDAVRGPDVQGWGGVTVRQVTVFGENLEWTMVDGIPGFPTFCEWSKPSYYWGNSADGFLI</sequence>
<gene>
    <name evidence="1" type="ORF">Q9L58_004406</name>
</gene>
<reference evidence="1 2" key="1">
    <citation type="submission" date="2024-02" db="EMBL/GenBank/DDBJ databases">
        <title>Discinaceae phylogenomics.</title>
        <authorList>
            <person name="Dirks A.C."/>
            <person name="James T.Y."/>
        </authorList>
    </citation>
    <scope>NUCLEOTIDE SEQUENCE [LARGE SCALE GENOMIC DNA]</scope>
    <source>
        <strain evidence="1 2">ACD0624</strain>
    </source>
</reference>
<proteinExistence type="predicted"/>
<name>A0ABR3GKW9_9PEZI</name>
<dbReference type="Proteomes" id="UP001447188">
    <property type="component" value="Unassembled WGS sequence"/>
</dbReference>
<organism evidence="1 2">
    <name type="scientific">Discina gigas</name>
    <dbReference type="NCBI Taxonomy" id="1032678"/>
    <lineage>
        <taxon>Eukaryota</taxon>
        <taxon>Fungi</taxon>
        <taxon>Dikarya</taxon>
        <taxon>Ascomycota</taxon>
        <taxon>Pezizomycotina</taxon>
        <taxon>Pezizomycetes</taxon>
        <taxon>Pezizales</taxon>
        <taxon>Discinaceae</taxon>
        <taxon>Discina</taxon>
    </lineage>
</organism>
<comment type="caution">
    <text evidence="1">The sequence shown here is derived from an EMBL/GenBank/DDBJ whole genome shotgun (WGS) entry which is preliminary data.</text>
</comment>
<evidence type="ECO:0000313" key="1">
    <source>
        <dbReference type="EMBL" id="KAL0636568.1"/>
    </source>
</evidence>
<evidence type="ECO:0000313" key="2">
    <source>
        <dbReference type="Proteomes" id="UP001447188"/>
    </source>
</evidence>
<accession>A0ABR3GKW9</accession>
<dbReference type="EMBL" id="JBBBZM010000047">
    <property type="protein sequence ID" value="KAL0636568.1"/>
    <property type="molecule type" value="Genomic_DNA"/>
</dbReference>